<dbReference type="CDD" id="cd00075">
    <property type="entry name" value="HATPase"/>
    <property type="match status" value="1"/>
</dbReference>
<dbReference type="Gene3D" id="3.30.565.10">
    <property type="entry name" value="Histidine kinase-like ATPase, C-terminal domain"/>
    <property type="match status" value="1"/>
</dbReference>
<dbReference type="InterPro" id="IPR050736">
    <property type="entry name" value="Sensor_HK_Regulatory"/>
</dbReference>
<keyword evidence="4" id="KW-1003">Cell membrane</keyword>
<dbReference type="FunFam" id="1.10.287.130:FF:000008">
    <property type="entry name" value="Two-component sensor histidine kinase"/>
    <property type="match status" value="1"/>
</dbReference>
<dbReference type="Pfam" id="PF13185">
    <property type="entry name" value="GAF_2"/>
    <property type="match status" value="1"/>
</dbReference>
<dbReference type="Pfam" id="PF00512">
    <property type="entry name" value="HisKA"/>
    <property type="match status" value="1"/>
</dbReference>
<dbReference type="InterPro" id="IPR005467">
    <property type="entry name" value="His_kinase_dom"/>
</dbReference>
<protein>
    <recommendedName>
        <fullName evidence="3">histidine kinase</fullName>
        <ecNumber evidence="3">2.7.13.3</ecNumber>
    </recommendedName>
</protein>
<evidence type="ECO:0000256" key="1">
    <source>
        <dbReference type="ARBA" id="ARBA00000085"/>
    </source>
</evidence>
<keyword evidence="6" id="KW-0808">Transferase</keyword>
<dbReference type="InterPro" id="IPR036097">
    <property type="entry name" value="HisK_dim/P_sf"/>
</dbReference>
<proteinExistence type="predicted"/>
<dbReference type="InterPro" id="IPR013656">
    <property type="entry name" value="PAS_4"/>
</dbReference>
<dbReference type="PANTHER" id="PTHR43711:SF26">
    <property type="entry name" value="SENSOR HISTIDINE KINASE RCSC"/>
    <property type="match status" value="1"/>
</dbReference>
<evidence type="ECO:0000313" key="14">
    <source>
        <dbReference type="EMBL" id="PKK91320.1"/>
    </source>
</evidence>
<dbReference type="SMART" id="SM00388">
    <property type="entry name" value="HisKA"/>
    <property type="match status" value="1"/>
</dbReference>
<dbReference type="PRINTS" id="PR00344">
    <property type="entry name" value="BCTRLSENSOR"/>
</dbReference>
<reference evidence="14 15" key="1">
    <citation type="journal article" date="2017" name="ISME J.">
        <title>Potential for microbial H2 and metal transformations associated with novel bacteria and archaea in deep terrestrial subsurface sediments.</title>
        <authorList>
            <person name="Hernsdorf A.W."/>
            <person name="Amano Y."/>
            <person name="Miyakawa K."/>
            <person name="Ise K."/>
            <person name="Suzuki Y."/>
            <person name="Anantharaman K."/>
            <person name="Probst A."/>
            <person name="Burstein D."/>
            <person name="Thomas B.C."/>
            <person name="Banfield J.F."/>
        </authorList>
    </citation>
    <scope>NUCLEOTIDE SEQUENCE [LARGE SCALE GENOMIC DNA]</scope>
    <source>
        <strain evidence="14">HGW-Wallbacteria-1</strain>
    </source>
</reference>
<comment type="catalytic activity">
    <reaction evidence="1">
        <text>ATP + protein L-histidine = ADP + protein N-phospho-L-histidine.</text>
        <dbReference type="EC" id="2.7.13.3"/>
    </reaction>
</comment>
<dbReference type="Proteomes" id="UP000233256">
    <property type="component" value="Unassembled WGS sequence"/>
</dbReference>
<evidence type="ECO:0000256" key="5">
    <source>
        <dbReference type="ARBA" id="ARBA00022553"/>
    </source>
</evidence>
<comment type="subcellular location">
    <subcellularLocation>
        <location evidence="2">Cell membrane</location>
    </subcellularLocation>
</comment>
<dbReference type="CDD" id="cd00130">
    <property type="entry name" value="PAS"/>
    <property type="match status" value="1"/>
</dbReference>
<evidence type="ECO:0000256" key="4">
    <source>
        <dbReference type="ARBA" id="ARBA00022475"/>
    </source>
</evidence>
<dbReference type="SUPFAM" id="SSF47384">
    <property type="entry name" value="Homodimeric domain of signal transducing histidine kinase"/>
    <property type="match status" value="1"/>
</dbReference>
<dbReference type="InterPro" id="IPR003661">
    <property type="entry name" value="HisK_dim/P_dom"/>
</dbReference>
<dbReference type="InterPro" id="IPR000014">
    <property type="entry name" value="PAS"/>
</dbReference>
<keyword evidence="8" id="KW-0418">Kinase</keyword>
<evidence type="ECO:0000259" key="12">
    <source>
        <dbReference type="PROSITE" id="PS50109"/>
    </source>
</evidence>
<dbReference type="Gene3D" id="3.30.450.40">
    <property type="match status" value="1"/>
</dbReference>
<dbReference type="SMART" id="SM00065">
    <property type="entry name" value="GAF"/>
    <property type="match status" value="1"/>
</dbReference>
<dbReference type="InterPro" id="IPR004358">
    <property type="entry name" value="Sig_transdc_His_kin-like_C"/>
</dbReference>
<feature type="domain" description="PAS" evidence="13">
    <location>
        <begin position="208"/>
        <end position="278"/>
    </location>
</feature>
<dbReference type="PROSITE" id="PS50109">
    <property type="entry name" value="HIS_KIN"/>
    <property type="match status" value="1"/>
</dbReference>
<evidence type="ECO:0000256" key="9">
    <source>
        <dbReference type="ARBA" id="ARBA00022840"/>
    </source>
</evidence>
<dbReference type="InterPro" id="IPR003594">
    <property type="entry name" value="HATPase_dom"/>
</dbReference>
<dbReference type="InterPro" id="IPR003018">
    <property type="entry name" value="GAF"/>
</dbReference>
<evidence type="ECO:0000256" key="3">
    <source>
        <dbReference type="ARBA" id="ARBA00012438"/>
    </source>
</evidence>
<accession>A0A2N1PSL3</accession>
<dbReference type="SUPFAM" id="SSF55781">
    <property type="entry name" value="GAF domain-like"/>
    <property type="match status" value="1"/>
</dbReference>
<evidence type="ECO:0000256" key="8">
    <source>
        <dbReference type="ARBA" id="ARBA00022777"/>
    </source>
</evidence>
<dbReference type="SUPFAM" id="SSF55785">
    <property type="entry name" value="PYP-like sensor domain (PAS domain)"/>
    <property type="match status" value="1"/>
</dbReference>
<dbReference type="Pfam" id="PF02518">
    <property type="entry name" value="HATPase_c"/>
    <property type="match status" value="1"/>
</dbReference>
<evidence type="ECO:0000256" key="11">
    <source>
        <dbReference type="ARBA" id="ARBA00023136"/>
    </source>
</evidence>
<feature type="domain" description="Histidine kinase" evidence="12">
    <location>
        <begin position="343"/>
        <end position="562"/>
    </location>
</feature>
<dbReference type="EMBL" id="PGXC01000003">
    <property type="protein sequence ID" value="PKK91320.1"/>
    <property type="molecule type" value="Genomic_DNA"/>
</dbReference>
<dbReference type="EC" id="2.7.13.3" evidence="3"/>
<keyword evidence="9" id="KW-0067">ATP-binding</keyword>
<evidence type="ECO:0000256" key="6">
    <source>
        <dbReference type="ARBA" id="ARBA00022679"/>
    </source>
</evidence>
<keyword evidence="5" id="KW-0597">Phosphoprotein</keyword>
<dbReference type="InterPro" id="IPR029016">
    <property type="entry name" value="GAF-like_dom_sf"/>
</dbReference>
<dbReference type="InterPro" id="IPR036890">
    <property type="entry name" value="HATPase_C_sf"/>
</dbReference>
<dbReference type="Gene3D" id="1.10.287.130">
    <property type="match status" value="1"/>
</dbReference>
<evidence type="ECO:0000256" key="7">
    <source>
        <dbReference type="ARBA" id="ARBA00022741"/>
    </source>
</evidence>
<name>A0A2N1PSL3_9BACT</name>
<evidence type="ECO:0000313" key="15">
    <source>
        <dbReference type="Proteomes" id="UP000233256"/>
    </source>
</evidence>
<keyword evidence="10" id="KW-0902">Two-component regulatory system</keyword>
<keyword evidence="7" id="KW-0547">Nucleotide-binding</keyword>
<dbReference type="GO" id="GO:0005524">
    <property type="term" value="F:ATP binding"/>
    <property type="evidence" value="ECO:0007669"/>
    <property type="project" value="UniProtKB-KW"/>
</dbReference>
<dbReference type="FunFam" id="3.30.565.10:FF:000006">
    <property type="entry name" value="Sensor histidine kinase WalK"/>
    <property type="match status" value="1"/>
</dbReference>
<dbReference type="CDD" id="cd00082">
    <property type="entry name" value="HisKA"/>
    <property type="match status" value="1"/>
</dbReference>
<keyword evidence="11" id="KW-0472">Membrane</keyword>
<dbReference type="InterPro" id="IPR035965">
    <property type="entry name" value="PAS-like_dom_sf"/>
</dbReference>
<evidence type="ECO:0000256" key="10">
    <source>
        <dbReference type="ARBA" id="ARBA00023012"/>
    </source>
</evidence>
<dbReference type="SMART" id="SM00091">
    <property type="entry name" value="PAS"/>
    <property type="match status" value="1"/>
</dbReference>
<dbReference type="SUPFAM" id="SSF55874">
    <property type="entry name" value="ATPase domain of HSP90 chaperone/DNA topoisomerase II/histidine kinase"/>
    <property type="match status" value="1"/>
</dbReference>
<dbReference type="AlphaFoldDB" id="A0A2N1PSL3"/>
<dbReference type="NCBIfam" id="TIGR00229">
    <property type="entry name" value="sensory_box"/>
    <property type="match status" value="1"/>
</dbReference>
<dbReference type="PROSITE" id="PS50112">
    <property type="entry name" value="PAS"/>
    <property type="match status" value="1"/>
</dbReference>
<dbReference type="GO" id="GO:0005886">
    <property type="term" value="C:plasma membrane"/>
    <property type="evidence" value="ECO:0007669"/>
    <property type="project" value="UniProtKB-SubCell"/>
</dbReference>
<gene>
    <name evidence="14" type="ORF">CVV64_06005</name>
</gene>
<comment type="caution">
    <text evidence="14">The sequence shown here is derived from an EMBL/GenBank/DDBJ whole genome shotgun (WGS) entry which is preliminary data.</text>
</comment>
<dbReference type="Gene3D" id="3.30.450.20">
    <property type="entry name" value="PAS domain"/>
    <property type="match status" value="1"/>
</dbReference>
<dbReference type="SMART" id="SM00387">
    <property type="entry name" value="HATPase_c"/>
    <property type="match status" value="1"/>
</dbReference>
<evidence type="ECO:0000259" key="13">
    <source>
        <dbReference type="PROSITE" id="PS50112"/>
    </source>
</evidence>
<dbReference type="PANTHER" id="PTHR43711">
    <property type="entry name" value="TWO-COMPONENT HISTIDINE KINASE"/>
    <property type="match status" value="1"/>
</dbReference>
<dbReference type="Pfam" id="PF08448">
    <property type="entry name" value="PAS_4"/>
    <property type="match status" value="1"/>
</dbReference>
<sequence>MSRMGQMDNTERISDLVSRMEMLEKINNDLKSSFDEVFHTLAQLSETISVEFELSQVLEVVVRLVANVMDFDACAILLRSASTGTYRIETSRCLTPRFSQKILNLLNEGLLDWAVSKRHPIVIPDMSGEDDDLSLVHTAKTSSHVIVPLIAGNRPVAAIVIESAKAEGDYRHQDLELLGIMASQAAVAISNSLLYREMEEKNSNLSQMQNYMRNVYESMTSGLMVLDMEGRVTTFSKPAEELLGVSADEIMGKHYKTVLNHRSATKLDNLVIDSLADGRASDFNLDNLLVGPMGVPIGFNTSLLRDEKGRVSGIIIVCHDISETMELEELKKVDRIKTELISNVSHELRTPLSSIKAYTETLLDTVDDDDREVQREFLGVISEETDRLTRLISNLLDLSRIESGRVELDIQKCDFVEMIDRAIHVVKPWASEKGVTIGFDAPKELIGHCDREMMSQVVMNLLSNSIKYNRSGGSVNISVLRTEQEDVIIVVKDTGVGIPARALPQIFDKFYRVDSSLTYEVSGTGLGLSIVRNIVEMHGGTISAESSEGEGSVFTIQLPGESGEVSG</sequence>
<organism evidence="14 15">
    <name type="scientific">Candidatus Wallbacteria bacterium HGW-Wallbacteria-1</name>
    <dbReference type="NCBI Taxonomy" id="2013854"/>
    <lineage>
        <taxon>Bacteria</taxon>
        <taxon>Candidatus Walliibacteriota</taxon>
    </lineage>
</organism>
<evidence type="ECO:0000256" key="2">
    <source>
        <dbReference type="ARBA" id="ARBA00004236"/>
    </source>
</evidence>
<dbReference type="GO" id="GO:0000155">
    <property type="term" value="F:phosphorelay sensor kinase activity"/>
    <property type="evidence" value="ECO:0007669"/>
    <property type="project" value="InterPro"/>
</dbReference>